<dbReference type="Gene3D" id="2.40.170.20">
    <property type="entry name" value="TonB-dependent receptor, beta-barrel domain"/>
    <property type="match status" value="1"/>
</dbReference>
<dbReference type="EMBL" id="WOFE01000002">
    <property type="protein sequence ID" value="MBM5571146.1"/>
    <property type="molecule type" value="Genomic_DNA"/>
</dbReference>
<organism evidence="17 18">
    <name type="scientific">Deefgea chitinilytica</name>
    <dbReference type="NCBI Taxonomy" id="570276"/>
    <lineage>
        <taxon>Bacteria</taxon>
        <taxon>Pseudomonadati</taxon>
        <taxon>Pseudomonadota</taxon>
        <taxon>Betaproteobacteria</taxon>
        <taxon>Neisseriales</taxon>
        <taxon>Chitinibacteraceae</taxon>
        <taxon>Deefgea</taxon>
    </lineage>
</organism>
<evidence type="ECO:0000256" key="7">
    <source>
        <dbReference type="ARBA" id="ARBA00023065"/>
    </source>
</evidence>
<feature type="domain" description="TonB-dependent receptor plug" evidence="16">
    <location>
        <begin position="42"/>
        <end position="148"/>
    </location>
</feature>
<keyword evidence="11 12" id="KW-0998">Cell outer membrane</keyword>
<dbReference type="PANTHER" id="PTHR30069">
    <property type="entry name" value="TONB-DEPENDENT OUTER MEMBRANE RECEPTOR"/>
    <property type="match status" value="1"/>
</dbReference>
<evidence type="ECO:0000259" key="16">
    <source>
        <dbReference type="Pfam" id="PF07715"/>
    </source>
</evidence>
<dbReference type="Pfam" id="PF07715">
    <property type="entry name" value="Plug"/>
    <property type="match status" value="1"/>
</dbReference>
<dbReference type="Pfam" id="PF00593">
    <property type="entry name" value="TonB_dep_Rec_b-barrel"/>
    <property type="match status" value="1"/>
</dbReference>
<evidence type="ECO:0000256" key="11">
    <source>
        <dbReference type="ARBA" id="ARBA00023237"/>
    </source>
</evidence>
<protein>
    <submittedName>
        <fullName evidence="17">TonB-dependent receptor</fullName>
    </submittedName>
</protein>
<evidence type="ECO:0000256" key="13">
    <source>
        <dbReference type="RuleBase" id="RU003357"/>
    </source>
</evidence>
<evidence type="ECO:0000256" key="5">
    <source>
        <dbReference type="ARBA" id="ARBA00022692"/>
    </source>
</evidence>
<feature type="chain" id="PRO_5045991684" evidence="14">
    <location>
        <begin position="24"/>
        <end position="627"/>
    </location>
</feature>
<evidence type="ECO:0000256" key="8">
    <source>
        <dbReference type="ARBA" id="ARBA00023077"/>
    </source>
</evidence>
<feature type="domain" description="TonB-dependent receptor-like beta-barrel" evidence="15">
    <location>
        <begin position="168"/>
        <end position="600"/>
    </location>
</feature>
<keyword evidence="18" id="KW-1185">Reference proteome</keyword>
<dbReference type="Gene3D" id="2.170.130.10">
    <property type="entry name" value="TonB-dependent receptor, plug domain"/>
    <property type="match status" value="1"/>
</dbReference>
<comment type="subcellular location">
    <subcellularLocation>
        <location evidence="1 12">Cell outer membrane</location>
        <topology evidence="1 12">Multi-pass membrane protein</topology>
    </subcellularLocation>
</comment>
<keyword evidence="5 12" id="KW-0812">Transmembrane</keyword>
<dbReference type="RefSeq" id="WP_203570477.1">
    <property type="nucleotide sequence ID" value="NZ_WOFE01000002.1"/>
</dbReference>
<keyword evidence="4 12" id="KW-1134">Transmembrane beta strand</keyword>
<gene>
    <name evidence="17" type="ORF">GM173_06070</name>
</gene>
<keyword evidence="10 17" id="KW-0675">Receptor</keyword>
<sequence>MNTCFTKSYLFVLSALATMPALAAVTQLDDVIVTATRIAQPAREVIGDVTVLDRQEIAAQGVSSLPDVLARQPGIQISNSGGPGKATSIFMRGTNNGQTLVLIDGIAFGSATLGSASLQNIPLNQIDRIEILRGPAASLYGSGAIGGVIQIFTRQGSAGFKPSIEVGYGNYNTLDAKASVGGGNDSSSYALTVAHFQTDGTNAIVNPKHTSFYADDDGYTNTSLSFSAQHKINQDHQVGLSALGAWGENHYDGSILTKSYNNVAQSYDYRDESFNGSGNVWLKSQFTPIWQSKLQAGLSVDDGKSFTPVSEKNFADVTNKIKTQQNQLSWMNDLQLLGGNVQLGLETLEQEVSGDTQFAVDQRRINSALAGYLLHYADFTVQLNGRSDDNSQYGRQNTGTVGLSYQLNDDWVIGSTMGTAFKAPSFNDLYWPKQGNPNLKPEDSNSKEAFIRFANNNFKASLTGYYNKVNNLIAWAPTSTGEWLPSNIGEAQLKGITLTSDWQADIYTAGFSYDYLNAEDTTTGSKTNGKQLARRAKNSGLVYAGLQTAVWTARIEVEAQGQRYNDAANKQVLPGYGLTNIAASWQFAKDWSLHARVNNLFDKEYQTVTDYGTLGVNGLLSVRWSPK</sequence>
<evidence type="ECO:0000256" key="2">
    <source>
        <dbReference type="ARBA" id="ARBA00009810"/>
    </source>
</evidence>
<dbReference type="PANTHER" id="PTHR30069:SF53">
    <property type="entry name" value="COLICIN I RECEPTOR-RELATED"/>
    <property type="match status" value="1"/>
</dbReference>
<keyword evidence="7" id="KW-0406">Ion transport</keyword>
<proteinExistence type="inferred from homology"/>
<keyword evidence="3 12" id="KW-0813">Transport</keyword>
<dbReference type="CDD" id="cd01347">
    <property type="entry name" value="ligand_gated_channel"/>
    <property type="match status" value="1"/>
</dbReference>
<accession>A0ABS2CCR0</accession>
<evidence type="ECO:0000256" key="3">
    <source>
        <dbReference type="ARBA" id="ARBA00022448"/>
    </source>
</evidence>
<keyword evidence="9 12" id="KW-0472">Membrane</keyword>
<comment type="similarity">
    <text evidence="2 12 13">Belongs to the TonB-dependent receptor family.</text>
</comment>
<dbReference type="InterPro" id="IPR000531">
    <property type="entry name" value="Beta-barrel_TonB"/>
</dbReference>
<evidence type="ECO:0000259" key="15">
    <source>
        <dbReference type="Pfam" id="PF00593"/>
    </source>
</evidence>
<evidence type="ECO:0000256" key="6">
    <source>
        <dbReference type="ARBA" id="ARBA00022729"/>
    </source>
</evidence>
<dbReference type="SUPFAM" id="SSF56935">
    <property type="entry name" value="Porins"/>
    <property type="match status" value="1"/>
</dbReference>
<dbReference type="InterPro" id="IPR037066">
    <property type="entry name" value="Plug_dom_sf"/>
</dbReference>
<dbReference type="Proteomes" id="UP001195660">
    <property type="component" value="Unassembled WGS sequence"/>
</dbReference>
<keyword evidence="6 14" id="KW-0732">Signal</keyword>
<evidence type="ECO:0000313" key="17">
    <source>
        <dbReference type="EMBL" id="MBM5571146.1"/>
    </source>
</evidence>
<keyword evidence="8 13" id="KW-0798">TonB box</keyword>
<evidence type="ECO:0000313" key="18">
    <source>
        <dbReference type="Proteomes" id="UP001195660"/>
    </source>
</evidence>
<comment type="caution">
    <text evidence="17">The sequence shown here is derived from an EMBL/GenBank/DDBJ whole genome shotgun (WGS) entry which is preliminary data.</text>
</comment>
<evidence type="ECO:0000256" key="9">
    <source>
        <dbReference type="ARBA" id="ARBA00023136"/>
    </source>
</evidence>
<evidence type="ECO:0000256" key="12">
    <source>
        <dbReference type="PROSITE-ProRule" id="PRU01360"/>
    </source>
</evidence>
<name>A0ABS2CCR0_9NEIS</name>
<evidence type="ECO:0000256" key="10">
    <source>
        <dbReference type="ARBA" id="ARBA00023170"/>
    </source>
</evidence>
<dbReference type="InterPro" id="IPR012910">
    <property type="entry name" value="Plug_dom"/>
</dbReference>
<reference evidence="17 18" key="1">
    <citation type="submission" date="2019-11" db="EMBL/GenBank/DDBJ databases">
        <title>Novel Deefgea species.</title>
        <authorList>
            <person name="Han J.-H."/>
        </authorList>
    </citation>
    <scope>NUCLEOTIDE SEQUENCE [LARGE SCALE GENOMIC DNA]</scope>
    <source>
        <strain evidence="17 18">LMG 24817</strain>
    </source>
</reference>
<feature type="signal peptide" evidence="14">
    <location>
        <begin position="1"/>
        <end position="23"/>
    </location>
</feature>
<evidence type="ECO:0000256" key="4">
    <source>
        <dbReference type="ARBA" id="ARBA00022452"/>
    </source>
</evidence>
<evidence type="ECO:0000256" key="14">
    <source>
        <dbReference type="SAM" id="SignalP"/>
    </source>
</evidence>
<evidence type="ECO:0000256" key="1">
    <source>
        <dbReference type="ARBA" id="ARBA00004571"/>
    </source>
</evidence>
<dbReference type="InterPro" id="IPR036942">
    <property type="entry name" value="Beta-barrel_TonB_sf"/>
</dbReference>
<dbReference type="PROSITE" id="PS52016">
    <property type="entry name" value="TONB_DEPENDENT_REC_3"/>
    <property type="match status" value="1"/>
</dbReference>
<dbReference type="InterPro" id="IPR039426">
    <property type="entry name" value="TonB-dep_rcpt-like"/>
</dbReference>